<dbReference type="SUPFAM" id="SSF69065">
    <property type="entry name" value="RNase III domain-like"/>
    <property type="match status" value="1"/>
</dbReference>
<comment type="caution">
    <text evidence="3">The sequence shown here is derived from an EMBL/GenBank/DDBJ whole genome shotgun (WGS) entry which is preliminary data.</text>
</comment>
<feature type="compositionally biased region" description="Polar residues" evidence="1">
    <location>
        <begin position="561"/>
        <end position="571"/>
    </location>
</feature>
<feature type="compositionally biased region" description="Polar residues" evidence="1">
    <location>
        <begin position="658"/>
        <end position="670"/>
    </location>
</feature>
<name>A0AAN6LUV1_9PLEO</name>
<dbReference type="AlphaFoldDB" id="A0AAN6LUV1"/>
<evidence type="ECO:0000313" key="3">
    <source>
        <dbReference type="EMBL" id="KAK3203651.1"/>
    </source>
</evidence>
<feature type="compositionally biased region" description="Basic and acidic residues" evidence="1">
    <location>
        <begin position="160"/>
        <end position="182"/>
    </location>
</feature>
<organism evidence="3 4">
    <name type="scientific">Pseudopithomyces chartarum</name>
    <dbReference type="NCBI Taxonomy" id="1892770"/>
    <lineage>
        <taxon>Eukaryota</taxon>
        <taxon>Fungi</taxon>
        <taxon>Dikarya</taxon>
        <taxon>Ascomycota</taxon>
        <taxon>Pezizomycotina</taxon>
        <taxon>Dothideomycetes</taxon>
        <taxon>Pleosporomycetidae</taxon>
        <taxon>Pleosporales</taxon>
        <taxon>Massarineae</taxon>
        <taxon>Didymosphaeriaceae</taxon>
        <taxon>Pseudopithomyces</taxon>
    </lineage>
</organism>
<dbReference type="Proteomes" id="UP001280581">
    <property type="component" value="Unassembled WGS sequence"/>
</dbReference>
<proteinExistence type="predicted"/>
<gene>
    <name evidence="3" type="ORF">GRF29_106g247684</name>
</gene>
<accession>A0AAN6LUV1</accession>
<feature type="domain" description="RNase III" evidence="2">
    <location>
        <begin position="230"/>
        <end position="350"/>
    </location>
</feature>
<dbReference type="Gene3D" id="1.10.1520.10">
    <property type="entry name" value="Ribonuclease III domain"/>
    <property type="match status" value="1"/>
</dbReference>
<keyword evidence="4" id="KW-1185">Reference proteome</keyword>
<dbReference type="PROSITE" id="PS50142">
    <property type="entry name" value="RNASE_3_2"/>
    <property type="match status" value="1"/>
</dbReference>
<feature type="region of interest" description="Disordered" evidence="1">
    <location>
        <begin position="559"/>
        <end position="670"/>
    </location>
</feature>
<sequence>MRLPIRRCIPKLRARPVIDSGTHRSASRYPRRRDNNFEGFETWPPSSIFERPAPIFKPISIPIPRPLGEGEIWRAESYKKVVEQFAAKRTEEGFLSTADEKLAWWFGAAERCLRDRILNVQEIDKIRKYATFGWQVDIEKVAPRHQPFIKILKEHAAEREEFDKRQVGPSDHARESPTREILETSETSVTKPEIPFRTFRTLEIPSDTLQVSSKTSEIPSVTEVDDASRIARVESIIHYRFRDQSLCLEALTSKLDKHNFATINNERLALLGEHALSMYVANLWWESGLPTYFGRSWDAQLAVVTSLGYNGILLGLDKFILGLNHEYKSPYRVTAEAVQAIIGAVYLDSDRGLNTMDKLMRTLGVEKQFSSKVAKVKSHVDLPHRYKNNKFESTRPLVKALHDDRSAIEPIVESSKPKPSAVSPITRDVPEGLKHQTAVSERVPAKSPHATRASTISELVPKLSHYELHYHKNWSTQRGVSIEAALEETLKRWRDAIKEIRKCDWELKKNPPPREVSAWKKIIRYSKTTLRSYEKQFPILFANYEELGLLPLEQLRKETGAQKSSTDSGSATGDLVDESQRYDEKGFESATIGGSESQDTSFSSAGTSSGPVDQPNVVPAPGSISETTTTSEHMLKDPQPTESERPLSDLGYLYSHPPHSSQIGLSPSDTIEPNVTVSGEADMLAKRADLRLTTQPGLDLKTGRGKGLENFEDRFITRPFVFRYCVENESKRTGKPKAEGMFSWENYWDAEKDGL</sequence>
<dbReference type="InterPro" id="IPR036389">
    <property type="entry name" value="RNase_III_sf"/>
</dbReference>
<reference evidence="3 4" key="1">
    <citation type="submission" date="2021-02" db="EMBL/GenBank/DDBJ databases">
        <title>Genome assembly of Pseudopithomyces chartarum.</title>
        <authorList>
            <person name="Jauregui R."/>
            <person name="Singh J."/>
            <person name="Voisey C."/>
        </authorList>
    </citation>
    <scope>NUCLEOTIDE SEQUENCE [LARGE SCALE GENOMIC DNA]</scope>
    <source>
        <strain evidence="3 4">AGR01</strain>
    </source>
</reference>
<dbReference type="GO" id="GO:0004525">
    <property type="term" value="F:ribonuclease III activity"/>
    <property type="evidence" value="ECO:0007669"/>
    <property type="project" value="InterPro"/>
</dbReference>
<evidence type="ECO:0000313" key="4">
    <source>
        <dbReference type="Proteomes" id="UP001280581"/>
    </source>
</evidence>
<dbReference type="EMBL" id="WVTA01000010">
    <property type="protein sequence ID" value="KAK3203651.1"/>
    <property type="molecule type" value="Genomic_DNA"/>
</dbReference>
<dbReference type="GO" id="GO:0006396">
    <property type="term" value="P:RNA processing"/>
    <property type="evidence" value="ECO:0007669"/>
    <property type="project" value="InterPro"/>
</dbReference>
<feature type="region of interest" description="Disordered" evidence="1">
    <location>
        <begin position="160"/>
        <end position="189"/>
    </location>
</feature>
<dbReference type="CDD" id="cd00593">
    <property type="entry name" value="RIBOc"/>
    <property type="match status" value="1"/>
</dbReference>
<evidence type="ECO:0000256" key="1">
    <source>
        <dbReference type="SAM" id="MobiDB-lite"/>
    </source>
</evidence>
<evidence type="ECO:0000259" key="2">
    <source>
        <dbReference type="PROSITE" id="PS50142"/>
    </source>
</evidence>
<protein>
    <recommendedName>
        <fullName evidence="2">RNase III domain-containing protein</fullName>
    </recommendedName>
</protein>
<feature type="compositionally biased region" description="Basic and acidic residues" evidence="1">
    <location>
        <begin position="578"/>
        <end position="587"/>
    </location>
</feature>
<dbReference type="InterPro" id="IPR000999">
    <property type="entry name" value="RNase_III_dom"/>
</dbReference>
<feature type="compositionally biased region" description="Polar residues" evidence="1">
    <location>
        <begin position="592"/>
        <end position="611"/>
    </location>
</feature>